<reference evidence="10 11" key="1">
    <citation type="submission" date="2019-04" db="EMBL/GenBank/DDBJ databases">
        <title>Genome sequencing of Clostridium botulinum Groups I-IV and Clostridium butyricum.</title>
        <authorList>
            <person name="Brunt J."/>
            <person name="Van Vliet A.H.M."/>
            <person name="Stringer S.C."/>
            <person name="Carter A.T."/>
            <person name="Peck M.W."/>
        </authorList>
    </citation>
    <scope>NUCLEOTIDE SEQUENCE [LARGE SCALE GENOMIC DNA]</scope>
    <source>
        <strain evidence="10 11">CB-K-33E</strain>
    </source>
</reference>
<dbReference type="GO" id="GO:0008241">
    <property type="term" value="F:peptidyl-dipeptidase activity"/>
    <property type="evidence" value="ECO:0007669"/>
    <property type="project" value="UniProtKB-EC"/>
</dbReference>
<dbReference type="PANTHER" id="PTHR36175:SF1">
    <property type="entry name" value="CYANOPHYCINASE"/>
    <property type="match status" value="1"/>
</dbReference>
<comment type="similarity">
    <text evidence="3">Belongs to the peptidase S51 family.</text>
</comment>
<comment type="catalytic activity">
    <reaction evidence="1">
        <text>[L-4-(L-arginin-2-N-yl)aspartate](n) + H2O = [L-4-(L-arginin-2-N-yl)aspartate](n-1) + L-4-(L-arginin-2-N-yl)aspartate</text>
        <dbReference type="Rhea" id="RHEA:12845"/>
        <dbReference type="Rhea" id="RHEA-COMP:13728"/>
        <dbReference type="Rhea" id="RHEA-COMP:13734"/>
        <dbReference type="ChEBI" id="CHEBI:15377"/>
        <dbReference type="ChEBI" id="CHEBI:137986"/>
        <dbReference type="ChEBI" id="CHEBI:137991"/>
        <dbReference type="EC" id="3.4.15.6"/>
    </reaction>
</comment>
<dbReference type="RefSeq" id="WP_053342531.1">
    <property type="nucleotide sequence ID" value="NZ_JACBDB010000003.1"/>
</dbReference>
<dbReference type="CDD" id="cd03145">
    <property type="entry name" value="GAT1_cyanophycinase"/>
    <property type="match status" value="1"/>
</dbReference>
<dbReference type="EC" id="3.4.15.6" evidence="4"/>
<protein>
    <recommendedName>
        <fullName evidence="5">Cyanophycinase</fullName>
        <ecNumber evidence="4">3.4.15.6</ecNumber>
    </recommendedName>
</protein>
<feature type="active site" description="Charge relay system" evidence="9">
    <location>
        <position position="200"/>
    </location>
</feature>
<dbReference type="OrthoDB" id="9799980at2"/>
<comment type="function">
    <text evidence="2">Exopeptidase that catalyzes the hydrolytic cleavage of multi-L-arginyl-poly-L-aspartic acid (cyanophycin; a water-insoluble reserve polymer) into aspartate-arginine dipeptides.</text>
</comment>
<organism evidence="10 11">
    <name type="scientific">Clostridium botulinum</name>
    <dbReference type="NCBI Taxonomy" id="1491"/>
    <lineage>
        <taxon>Bacteria</taxon>
        <taxon>Bacillati</taxon>
        <taxon>Bacillota</taxon>
        <taxon>Clostridia</taxon>
        <taxon>Eubacteriales</taxon>
        <taxon>Clostridiaceae</taxon>
        <taxon>Clostridium</taxon>
    </lineage>
</organism>
<evidence type="ECO:0000256" key="9">
    <source>
        <dbReference type="PIRSR" id="PIRSR032067-1"/>
    </source>
</evidence>
<proteinExistence type="inferred from homology"/>
<dbReference type="Proteomes" id="UP000473681">
    <property type="component" value="Unassembled WGS sequence"/>
</dbReference>
<evidence type="ECO:0000256" key="4">
    <source>
        <dbReference type="ARBA" id="ARBA00013115"/>
    </source>
</evidence>
<dbReference type="EMBL" id="SWVK01000002">
    <property type="protein sequence ID" value="NFN34011.1"/>
    <property type="molecule type" value="Genomic_DNA"/>
</dbReference>
<evidence type="ECO:0000256" key="1">
    <source>
        <dbReference type="ARBA" id="ARBA00001092"/>
    </source>
</evidence>
<dbReference type="GO" id="GO:0004180">
    <property type="term" value="F:carboxypeptidase activity"/>
    <property type="evidence" value="ECO:0007669"/>
    <property type="project" value="UniProtKB-KW"/>
</dbReference>
<dbReference type="AlphaFoldDB" id="A0A0M1M775"/>
<evidence type="ECO:0000313" key="11">
    <source>
        <dbReference type="Proteomes" id="UP000473681"/>
    </source>
</evidence>
<dbReference type="InterPro" id="IPR029062">
    <property type="entry name" value="Class_I_gatase-like"/>
</dbReference>
<dbReference type="SUPFAM" id="SSF52317">
    <property type="entry name" value="Class I glutamine amidotransferase-like"/>
    <property type="match status" value="1"/>
</dbReference>
<accession>A0A0M1M775</accession>
<keyword evidence="8" id="KW-0720">Serine protease</keyword>
<evidence type="ECO:0000256" key="2">
    <source>
        <dbReference type="ARBA" id="ARBA00002039"/>
    </source>
</evidence>
<dbReference type="Pfam" id="PF03575">
    <property type="entry name" value="Peptidase_S51"/>
    <property type="match status" value="1"/>
</dbReference>
<dbReference type="InterPro" id="IPR011811">
    <property type="entry name" value="Peptidase_S51_cyanophycinase"/>
</dbReference>
<dbReference type="InterPro" id="IPR005320">
    <property type="entry name" value="Peptidase_S51"/>
</dbReference>
<feature type="active site" description="Charge relay system" evidence="9">
    <location>
        <position position="131"/>
    </location>
</feature>
<dbReference type="Gene3D" id="3.40.50.880">
    <property type="match status" value="1"/>
</dbReference>
<dbReference type="NCBIfam" id="TIGR02069">
    <property type="entry name" value="cyanophycinase"/>
    <property type="match status" value="1"/>
</dbReference>
<evidence type="ECO:0000256" key="7">
    <source>
        <dbReference type="ARBA" id="ARBA00022801"/>
    </source>
</evidence>
<sequence>MNENLNGNLIIIGGGEDKEGKKEILKRVCASIDKDKDILLIATIATEYPKEAANKYKKAFGELKVKNIRVLDISERMDSFNEENVELIRNSSLIFFTGGDQLRITSLIGGSPIYSALKEACKKGIFIVGTSAGASVMSDTMIVEGSDEQSPRKCTLKMAPGLGLIKDVIIDQHFAQRGRIGRLLTGIAENPEVLGIGIDENTAIIVNQEGKVEVIGEGAVYFIDGSEITYTNVSELYGEDILSMYNVKLHILTNSKRFDLIKKLPFEEDKLSNESSTGKDI</sequence>
<dbReference type="GO" id="GO:0008236">
    <property type="term" value="F:serine-type peptidase activity"/>
    <property type="evidence" value="ECO:0007669"/>
    <property type="project" value="UniProtKB-KW"/>
</dbReference>
<evidence type="ECO:0000256" key="6">
    <source>
        <dbReference type="ARBA" id="ARBA00022670"/>
    </source>
</evidence>
<keyword evidence="10" id="KW-0121">Carboxypeptidase</keyword>
<dbReference type="PIRSF" id="PIRSF032067">
    <property type="entry name" value="Cyanophycinase"/>
    <property type="match status" value="1"/>
</dbReference>
<evidence type="ECO:0000256" key="3">
    <source>
        <dbReference type="ARBA" id="ARBA00006534"/>
    </source>
</evidence>
<keyword evidence="6" id="KW-0645">Protease</keyword>
<keyword evidence="7 10" id="KW-0378">Hydrolase</keyword>
<name>A0A0M1M775_CLOBO</name>
<evidence type="ECO:0000256" key="8">
    <source>
        <dbReference type="ARBA" id="ARBA00022825"/>
    </source>
</evidence>
<dbReference type="PANTHER" id="PTHR36175">
    <property type="entry name" value="CYANOPHYCINASE"/>
    <property type="match status" value="1"/>
</dbReference>
<evidence type="ECO:0000256" key="5">
    <source>
        <dbReference type="ARBA" id="ARBA00015719"/>
    </source>
</evidence>
<evidence type="ECO:0000313" key="10">
    <source>
        <dbReference type="EMBL" id="NFN34011.1"/>
    </source>
</evidence>
<gene>
    <name evidence="10" type="ORF">FDB51_02495</name>
</gene>
<dbReference type="GO" id="GO:0006508">
    <property type="term" value="P:proteolysis"/>
    <property type="evidence" value="ECO:0007669"/>
    <property type="project" value="UniProtKB-KW"/>
</dbReference>
<comment type="caution">
    <text evidence="10">The sequence shown here is derived from an EMBL/GenBank/DDBJ whole genome shotgun (WGS) entry which is preliminary data.</text>
</comment>
<feature type="active site" description="Charge relay system" evidence="9">
    <location>
        <position position="173"/>
    </location>
</feature>